<evidence type="ECO:0000256" key="9">
    <source>
        <dbReference type="ARBA" id="ARBA00022777"/>
    </source>
</evidence>
<evidence type="ECO:0000256" key="5">
    <source>
        <dbReference type="ARBA" id="ARBA00022490"/>
    </source>
</evidence>
<dbReference type="Pfam" id="PF00069">
    <property type="entry name" value="Pkinase"/>
    <property type="match status" value="1"/>
</dbReference>
<keyword evidence="9" id="KW-0418">Kinase</keyword>
<feature type="region of interest" description="Disordered" evidence="13">
    <location>
        <begin position="419"/>
        <end position="545"/>
    </location>
</feature>
<comment type="catalytic activity">
    <reaction evidence="12">
        <text>L-seryl-[protein] + ATP = O-phospho-L-seryl-[protein] + ADP + H(+)</text>
        <dbReference type="Rhea" id="RHEA:17989"/>
        <dbReference type="Rhea" id="RHEA-COMP:9863"/>
        <dbReference type="Rhea" id="RHEA-COMP:11604"/>
        <dbReference type="ChEBI" id="CHEBI:15378"/>
        <dbReference type="ChEBI" id="CHEBI:29999"/>
        <dbReference type="ChEBI" id="CHEBI:30616"/>
        <dbReference type="ChEBI" id="CHEBI:83421"/>
        <dbReference type="ChEBI" id="CHEBI:456216"/>
        <dbReference type="EC" id="2.7.11.1"/>
    </reaction>
</comment>
<dbReference type="PROSITE" id="PS50011">
    <property type="entry name" value="PROTEIN_KINASE_DOM"/>
    <property type="match status" value="1"/>
</dbReference>
<accession>A0A811MVK4</accession>
<evidence type="ECO:0000313" key="15">
    <source>
        <dbReference type="EMBL" id="CAD6212883.1"/>
    </source>
</evidence>
<protein>
    <recommendedName>
        <fullName evidence="4">non-specific serine/threonine protein kinase</fullName>
        <ecNumber evidence="4">2.7.11.1</ecNumber>
    </recommendedName>
</protein>
<evidence type="ECO:0000256" key="2">
    <source>
        <dbReference type="ARBA" id="ARBA00005926"/>
    </source>
</evidence>
<keyword evidence="8" id="KW-0547">Nucleotide-binding</keyword>
<name>A0A811MVK4_9POAL</name>
<keyword evidence="16" id="KW-1185">Reference proteome</keyword>
<evidence type="ECO:0000256" key="10">
    <source>
        <dbReference type="ARBA" id="ARBA00022840"/>
    </source>
</evidence>
<evidence type="ECO:0000256" key="12">
    <source>
        <dbReference type="ARBA" id="ARBA00048679"/>
    </source>
</evidence>
<gene>
    <name evidence="15" type="ORF">NCGR_LOCUS8609</name>
</gene>
<dbReference type="Proteomes" id="UP000604825">
    <property type="component" value="Unassembled WGS sequence"/>
</dbReference>
<proteinExistence type="inferred from homology"/>
<dbReference type="PROSITE" id="PS00108">
    <property type="entry name" value="PROTEIN_KINASE_ST"/>
    <property type="match status" value="1"/>
</dbReference>
<evidence type="ECO:0000256" key="13">
    <source>
        <dbReference type="SAM" id="MobiDB-lite"/>
    </source>
</evidence>
<dbReference type="GO" id="GO:0005737">
    <property type="term" value="C:cytoplasm"/>
    <property type="evidence" value="ECO:0007669"/>
    <property type="project" value="UniProtKB-SubCell"/>
</dbReference>
<comment type="subcellular location">
    <subcellularLocation>
        <location evidence="1">Cytoplasm</location>
    </subcellularLocation>
</comment>
<organism evidence="15 16">
    <name type="scientific">Miscanthus lutarioriparius</name>
    <dbReference type="NCBI Taxonomy" id="422564"/>
    <lineage>
        <taxon>Eukaryota</taxon>
        <taxon>Viridiplantae</taxon>
        <taxon>Streptophyta</taxon>
        <taxon>Embryophyta</taxon>
        <taxon>Tracheophyta</taxon>
        <taxon>Spermatophyta</taxon>
        <taxon>Magnoliopsida</taxon>
        <taxon>Liliopsida</taxon>
        <taxon>Poales</taxon>
        <taxon>Poaceae</taxon>
        <taxon>PACMAD clade</taxon>
        <taxon>Panicoideae</taxon>
        <taxon>Andropogonodae</taxon>
        <taxon>Andropogoneae</taxon>
        <taxon>Saccharinae</taxon>
        <taxon>Miscanthus</taxon>
    </lineage>
</organism>
<evidence type="ECO:0000256" key="6">
    <source>
        <dbReference type="ARBA" id="ARBA00022527"/>
    </source>
</evidence>
<dbReference type="GO" id="GO:0005524">
    <property type="term" value="F:ATP binding"/>
    <property type="evidence" value="ECO:0007669"/>
    <property type="project" value="UniProtKB-KW"/>
</dbReference>
<dbReference type="SUPFAM" id="SSF56112">
    <property type="entry name" value="Protein kinase-like (PK-like)"/>
    <property type="match status" value="1"/>
</dbReference>
<dbReference type="PANTHER" id="PTHR11909">
    <property type="entry name" value="CASEIN KINASE-RELATED"/>
    <property type="match status" value="1"/>
</dbReference>
<evidence type="ECO:0000256" key="11">
    <source>
        <dbReference type="ARBA" id="ARBA00047899"/>
    </source>
</evidence>
<comment type="catalytic activity">
    <reaction evidence="11">
        <text>L-threonyl-[protein] + ATP = O-phospho-L-threonyl-[protein] + ADP + H(+)</text>
        <dbReference type="Rhea" id="RHEA:46608"/>
        <dbReference type="Rhea" id="RHEA-COMP:11060"/>
        <dbReference type="Rhea" id="RHEA-COMP:11605"/>
        <dbReference type="ChEBI" id="CHEBI:15378"/>
        <dbReference type="ChEBI" id="CHEBI:30013"/>
        <dbReference type="ChEBI" id="CHEBI:30616"/>
        <dbReference type="ChEBI" id="CHEBI:61977"/>
        <dbReference type="ChEBI" id="CHEBI:456216"/>
        <dbReference type="EC" id="2.7.11.1"/>
    </reaction>
</comment>
<dbReference type="EMBL" id="CAJGYO010000002">
    <property type="protein sequence ID" value="CAD6212883.1"/>
    <property type="molecule type" value="Genomic_DNA"/>
</dbReference>
<comment type="caution">
    <text evidence="15">The sequence shown here is derived from an EMBL/GenBank/DDBJ whole genome shotgun (WGS) entry which is preliminary data.</text>
</comment>
<dbReference type="AlphaFoldDB" id="A0A811MVK4"/>
<comment type="subunit">
    <text evidence="3">Monomer.</text>
</comment>
<keyword evidence="7" id="KW-0808">Transferase</keyword>
<sequence length="545" mass="61599">MRFDRGLPSGAEVCNWGEAPLRRWNRCGVAACASFLPVPRPSGRDFAFLGITVWWQTQQKSIRRREREKSKRRVIMEHVIGGKYKLGRKIGSGSFGELYLGVNIQNGEEVGIKLEPVKTKHPQLHYESKVYMLLQGGNGIPHLKWYGVEGEYNVMVIDLLGPSLEDLFNCCNRKFSMKTVLMLADQLINRVEYMHSKGFIHRDIKPDNFLMGLGRKANQVYIIDYGLAKKYKDLQTHKHIPYRENKNLTGTARYASVNTHLGIEQSRRDDLESVGYLLLYFLRGSLPWQGLKAGTKKQKYDKISEKKMLTSAEVLCKFYPSEFISYFHYCRSLRFEDRPDYSFLKKLFRDVFIREGYQFDYVFDWTALKYPQMGSNNKLVQQPSARMAGVGPSVERTDKASVGQEIRDRFTGAVEAFARRNPGSGRHGDHSRHKSLADSFGTSNEAVADSEKTRILSRGGASSSRPTSSGDCSDQNRRWVSGSSGGSGRPSTAQRLHHSGGAENSRSSPRSPVARNAAGRGGSGSRDNTTFRSLERLSITTSRRK</sequence>
<feature type="domain" description="Protein kinase" evidence="14">
    <location>
        <begin position="84"/>
        <end position="353"/>
    </location>
</feature>
<comment type="similarity">
    <text evidence="2">Belongs to the protein kinase superfamily. CK1 Ser/Thr protein kinase family. Casein kinase I subfamily.</text>
</comment>
<keyword evidence="10" id="KW-0067">ATP-binding</keyword>
<dbReference type="Gene3D" id="1.10.510.10">
    <property type="entry name" value="Transferase(Phosphotransferase) domain 1"/>
    <property type="match status" value="1"/>
</dbReference>
<feature type="compositionally biased region" description="Polar residues" evidence="13">
    <location>
        <begin position="527"/>
        <end position="545"/>
    </location>
</feature>
<keyword evidence="5" id="KW-0963">Cytoplasm</keyword>
<evidence type="ECO:0000256" key="3">
    <source>
        <dbReference type="ARBA" id="ARBA00011245"/>
    </source>
</evidence>
<dbReference type="CDD" id="cd14125">
    <property type="entry name" value="STKc_CK1_delta_epsilon"/>
    <property type="match status" value="1"/>
</dbReference>
<evidence type="ECO:0000256" key="4">
    <source>
        <dbReference type="ARBA" id="ARBA00012513"/>
    </source>
</evidence>
<evidence type="ECO:0000256" key="8">
    <source>
        <dbReference type="ARBA" id="ARBA00022741"/>
    </source>
</evidence>
<dbReference type="GO" id="GO:0004674">
    <property type="term" value="F:protein serine/threonine kinase activity"/>
    <property type="evidence" value="ECO:0007669"/>
    <property type="project" value="UniProtKB-KW"/>
</dbReference>
<evidence type="ECO:0000313" key="16">
    <source>
        <dbReference type="Proteomes" id="UP000604825"/>
    </source>
</evidence>
<feature type="compositionally biased region" description="Polar residues" evidence="13">
    <location>
        <begin position="460"/>
        <end position="473"/>
    </location>
</feature>
<dbReference type="OrthoDB" id="5800476at2759"/>
<evidence type="ECO:0000259" key="14">
    <source>
        <dbReference type="PROSITE" id="PS50011"/>
    </source>
</evidence>
<dbReference type="SMART" id="SM00220">
    <property type="entry name" value="S_TKc"/>
    <property type="match status" value="1"/>
</dbReference>
<dbReference type="InterPro" id="IPR011009">
    <property type="entry name" value="Kinase-like_dom_sf"/>
</dbReference>
<dbReference type="InterPro" id="IPR008271">
    <property type="entry name" value="Ser/Thr_kinase_AS"/>
</dbReference>
<keyword evidence="6" id="KW-0723">Serine/threonine-protein kinase</keyword>
<evidence type="ECO:0000256" key="7">
    <source>
        <dbReference type="ARBA" id="ARBA00022679"/>
    </source>
</evidence>
<dbReference type="InterPro" id="IPR050235">
    <property type="entry name" value="CK1_Ser-Thr_kinase"/>
</dbReference>
<dbReference type="FunFam" id="1.10.510.10:FF:000164">
    <property type="entry name" value="Casein kinase 1-like protein"/>
    <property type="match status" value="1"/>
</dbReference>
<dbReference type="FunFam" id="3.30.200.20:FF:000538">
    <property type="entry name" value="Putative Casein kinase I"/>
    <property type="match status" value="1"/>
</dbReference>
<dbReference type="EC" id="2.7.11.1" evidence="4"/>
<dbReference type="InterPro" id="IPR000719">
    <property type="entry name" value="Prot_kinase_dom"/>
</dbReference>
<evidence type="ECO:0000256" key="1">
    <source>
        <dbReference type="ARBA" id="ARBA00004496"/>
    </source>
</evidence>
<reference evidence="15" key="1">
    <citation type="submission" date="2020-10" db="EMBL/GenBank/DDBJ databases">
        <authorList>
            <person name="Han B."/>
            <person name="Lu T."/>
            <person name="Zhao Q."/>
            <person name="Huang X."/>
            <person name="Zhao Y."/>
        </authorList>
    </citation>
    <scope>NUCLEOTIDE SEQUENCE</scope>
</reference>